<name>X1TBC4_9ZZZZ</name>
<feature type="non-terminal residue" evidence="1">
    <location>
        <position position="1"/>
    </location>
</feature>
<reference evidence="1" key="1">
    <citation type="journal article" date="2014" name="Front. Microbiol.">
        <title>High frequency of phylogenetically diverse reductive dehalogenase-homologous genes in deep subseafloor sedimentary metagenomes.</title>
        <authorList>
            <person name="Kawai M."/>
            <person name="Futagami T."/>
            <person name="Toyoda A."/>
            <person name="Takaki Y."/>
            <person name="Nishi S."/>
            <person name="Hori S."/>
            <person name="Arai W."/>
            <person name="Tsubouchi T."/>
            <person name="Morono Y."/>
            <person name="Uchiyama I."/>
            <person name="Ito T."/>
            <person name="Fujiyama A."/>
            <person name="Inagaki F."/>
            <person name="Takami H."/>
        </authorList>
    </citation>
    <scope>NUCLEOTIDE SEQUENCE</scope>
    <source>
        <strain evidence="1">Expedition CK06-06</strain>
    </source>
</reference>
<sequence>HYYQISYWYLGIRIYKVYLLQNNNKVMGYEEKTEISSDEL</sequence>
<accession>X1TBC4</accession>
<evidence type="ECO:0000313" key="1">
    <source>
        <dbReference type="EMBL" id="GAJ02549.1"/>
    </source>
</evidence>
<comment type="caution">
    <text evidence="1">The sequence shown here is derived from an EMBL/GenBank/DDBJ whole genome shotgun (WGS) entry which is preliminary data.</text>
</comment>
<dbReference type="EMBL" id="BARW01017603">
    <property type="protein sequence ID" value="GAJ02549.1"/>
    <property type="molecule type" value="Genomic_DNA"/>
</dbReference>
<gene>
    <name evidence="1" type="ORF">S12H4_30363</name>
</gene>
<dbReference type="AlphaFoldDB" id="X1TBC4"/>
<proteinExistence type="predicted"/>
<protein>
    <submittedName>
        <fullName evidence="1">Uncharacterized protein</fullName>
    </submittedName>
</protein>
<organism evidence="1">
    <name type="scientific">marine sediment metagenome</name>
    <dbReference type="NCBI Taxonomy" id="412755"/>
    <lineage>
        <taxon>unclassified sequences</taxon>
        <taxon>metagenomes</taxon>
        <taxon>ecological metagenomes</taxon>
    </lineage>
</organism>